<comment type="caution">
    <text evidence="1">The sequence shown here is derived from an EMBL/GenBank/DDBJ whole genome shotgun (WGS) entry which is preliminary data.</text>
</comment>
<name>A0AAP5IDY1_9CYAN</name>
<protein>
    <submittedName>
        <fullName evidence="1">Uncharacterized protein</fullName>
    </submittedName>
</protein>
<dbReference type="Proteomes" id="UP000667802">
    <property type="component" value="Unassembled WGS sequence"/>
</dbReference>
<dbReference type="EMBL" id="JAALHA020000027">
    <property type="protein sequence ID" value="MDR9899731.1"/>
    <property type="molecule type" value="Genomic_DNA"/>
</dbReference>
<accession>A0AAP5IDY1</accession>
<dbReference type="RefSeq" id="WP_208354319.1">
    <property type="nucleotide sequence ID" value="NZ_JAALHA020000027.1"/>
</dbReference>
<reference evidence="2" key="1">
    <citation type="journal article" date="2021" name="Science">
        <title>Hunting the eagle killer: A cyanobacterial neurotoxin causes vacuolar myelinopathy.</title>
        <authorList>
            <person name="Breinlinger S."/>
            <person name="Phillips T.J."/>
            <person name="Haram B.N."/>
            <person name="Mares J."/>
            <person name="Martinez Yerena J.A."/>
            <person name="Hrouzek P."/>
            <person name="Sobotka R."/>
            <person name="Henderson W.M."/>
            <person name="Schmieder P."/>
            <person name="Williams S.M."/>
            <person name="Lauderdale J.D."/>
            <person name="Wilde H.D."/>
            <person name="Gerrin W."/>
            <person name="Kust A."/>
            <person name="Washington J.W."/>
            <person name="Wagner C."/>
            <person name="Geier B."/>
            <person name="Liebeke M."/>
            <person name="Enke H."/>
            <person name="Niedermeyer T.H.J."/>
            <person name="Wilde S.B."/>
        </authorList>
    </citation>
    <scope>NUCLEOTIDE SEQUENCE [LARGE SCALE GENOMIC DNA]</scope>
    <source>
        <strain evidence="2">Thurmond2011</strain>
    </source>
</reference>
<evidence type="ECO:0000313" key="2">
    <source>
        <dbReference type="Proteomes" id="UP000667802"/>
    </source>
</evidence>
<keyword evidence="2" id="KW-1185">Reference proteome</keyword>
<organism evidence="1 2">
    <name type="scientific">Aetokthonos hydrillicola Thurmond2011</name>
    <dbReference type="NCBI Taxonomy" id="2712845"/>
    <lineage>
        <taxon>Bacteria</taxon>
        <taxon>Bacillati</taxon>
        <taxon>Cyanobacteriota</taxon>
        <taxon>Cyanophyceae</taxon>
        <taxon>Nostocales</taxon>
        <taxon>Hapalosiphonaceae</taxon>
        <taxon>Aetokthonos</taxon>
    </lineage>
</organism>
<dbReference type="AlphaFoldDB" id="A0AAP5IDY1"/>
<proteinExistence type="predicted"/>
<evidence type="ECO:0000313" key="1">
    <source>
        <dbReference type="EMBL" id="MDR9899731.1"/>
    </source>
</evidence>
<gene>
    <name evidence="1" type="ORF">G7B40_035005</name>
</gene>
<sequence length="66" mass="7666">MIETTRSFTPDWVSSPGDTIADLLGDFRERKYLGSASFDFAQLTISQLVERSRNQRRRYLYSCKSP</sequence>